<reference evidence="4" key="1">
    <citation type="submission" date="2021-03" db="EMBL/GenBank/DDBJ databases">
        <authorList>
            <person name="Tagirdzhanova G."/>
        </authorList>
    </citation>
    <scope>NUCLEOTIDE SEQUENCE</scope>
</reference>
<feature type="region of interest" description="Disordered" evidence="1">
    <location>
        <begin position="517"/>
        <end position="582"/>
    </location>
</feature>
<dbReference type="CDD" id="cd09535">
    <property type="entry name" value="SAM_BOI-like_fungal"/>
    <property type="match status" value="1"/>
</dbReference>
<dbReference type="SUPFAM" id="SSF50729">
    <property type="entry name" value="PH domain-like"/>
    <property type="match status" value="1"/>
</dbReference>
<dbReference type="Pfam" id="PF00169">
    <property type="entry name" value="PH"/>
    <property type="match status" value="1"/>
</dbReference>
<dbReference type="Gene3D" id="1.10.150.50">
    <property type="entry name" value="Transcription Factor, Ets-1"/>
    <property type="match status" value="1"/>
</dbReference>
<dbReference type="OrthoDB" id="422827at2759"/>
<feature type="compositionally biased region" description="Polar residues" evidence="1">
    <location>
        <begin position="247"/>
        <end position="258"/>
    </location>
</feature>
<dbReference type="Proteomes" id="UP000664534">
    <property type="component" value="Unassembled WGS sequence"/>
</dbReference>
<feature type="domain" description="PH" evidence="2">
    <location>
        <begin position="610"/>
        <end position="739"/>
    </location>
</feature>
<evidence type="ECO:0000313" key="5">
    <source>
        <dbReference type="Proteomes" id="UP000664534"/>
    </source>
</evidence>
<proteinExistence type="predicted"/>
<protein>
    <submittedName>
        <fullName evidence="4">Uncharacterized protein</fullName>
    </submittedName>
</protein>
<evidence type="ECO:0000259" key="3">
    <source>
        <dbReference type="PROSITE" id="PS50105"/>
    </source>
</evidence>
<comment type="caution">
    <text evidence="4">The sequence shown here is derived from an EMBL/GenBank/DDBJ whole genome shotgun (WGS) entry which is preliminary data.</text>
</comment>
<gene>
    <name evidence="4" type="ORF">IMSHALPRED_006199</name>
</gene>
<feature type="region of interest" description="Disordered" evidence="1">
    <location>
        <begin position="139"/>
        <end position="164"/>
    </location>
</feature>
<dbReference type="InterPro" id="IPR011993">
    <property type="entry name" value="PH-like_dom_sf"/>
</dbReference>
<dbReference type="PROSITE" id="PS50003">
    <property type="entry name" value="PH_DOMAIN"/>
    <property type="match status" value="1"/>
</dbReference>
<evidence type="ECO:0000256" key="1">
    <source>
        <dbReference type="SAM" id="MobiDB-lite"/>
    </source>
</evidence>
<accession>A0A8H3FJ87</accession>
<evidence type="ECO:0000313" key="4">
    <source>
        <dbReference type="EMBL" id="CAF9924449.1"/>
    </source>
</evidence>
<evidence type="ECO:0000259" key="2">
    <source>
        <dbReference type="PROSITE" id="PS50003"/>
    </source>
</evidence>
<dbReference type="Gene3D" id="2.30.29.30">
    <property type="entry name" value="Pleckstrin-homology domain (PH domain)/Phosphotyrosine-binding domain (PTB)"/>
    <property type="match status" value="1"/>
</dbReference>
<feature type="domain" description="SAM" evidence="3">
    <location>
        <begin position="169"/>
        <end position="233"/>
    </location>
</feature>
<keyword evidence="5" id="KW-1185">Reference proteome</keyword>
<dbReference type="SUPFAM" id="SSF47769">
    <property type="entry name" value="SAM/Pointed domain"/>
    <property type="match status" value="1"/>
</dbReference>
<dbReference type="SMART" id="SM00233">
    <property type="entry name" value="PH"/>
    <property type="match status" value="1"/>
</dbReference>
<dbReference type="Pfam" id="PF07647">
    <property type="entry name" value="SAM_2"/>
    <property type="match status" value="1"/>
</dbReference>
<feature type="region of interest" description="Disordered" evidence="1">
    <location>
        <begin position="240"/>
        <end position="300"/>
    </location>
</feature>
<dbReference type="InterPro" id="IPR001849">
    <property type="entry name" value="PH_domain"/>
</dbReference>
<dbReference type="InterPro" id="IPR013761">
    <property type="entry name" value="SAM/pointed_sf"/>
</dbReference>
<dbReference type="AlphaFoldDB" id="A0A8H3FJ87"/>
<dbReference type="EMBL" id="CAJPDT010000036">
    <property type="protein sequence ID" value="CAF9924449.1"/>
    <property type="molecule type" value="Genomic_DNA"/>
</dbReference>
<organism evidence="4 5">
    <name type="scientific">Imshaugia aleurites</name>
    <dbReference type="NCBI Taxonomy" id="172621"/>
    <lineage>
        <taxon>Eukaryota</taxon>
        <taxon>Fungi</taxon>
        <taxon>Dikarya</taxon>
        <taxon>Ascomycota</taxon>
        <taxon>Pezizomycotina</taxon>
        <taxon>Lecanoromycetes</taxon>
        <taxon>OSLEUM clade</taxon>
        <taxon>Lecanoromycetidae</taxon>
        <taxon>Lecanorales</taxon>
        <taxon>Lecanorineae</taxon>
        <taxon>Parmeliaceae</taxon>
        <taxon>Imshaugia</taxon>
    </lineage>
</organism>
<dbReference type="InterPro" id="IPR001660">
    <property type="entry name" value="SAM"/>
</dbReference>
<name>A0A8H3FJ87_9LECA</name>
<dbReference type="PROSITE" id="PS50105">
    <property type="entry name" value="SAM_DOMAIN"/>
    <property type="match status" value="1"/>
</dbReference>
<sequence>MASMPMAHQRGVEMFQKGNVQSVFVQPSAPRPLSQATEMYDTEFEEDLSDFEEYSGRRSEESFGNRSNTTVSTFEEIHTPALNDFGGFNFQLQLQQDKQGPTKPVEGPVGPHLFRISQDSARTQEHDIYLDWSPISPQDLRAGPKPLPTTERQQEVAEAPDSSVPLKAWTPQQVAQWMTATGLEVSLVQKFRMHDISGAILQDLQFGDLKELGIVSFGQRHQLWDAIRNLRGGFSVPSTPADDPCYSPTSPNVSTAPQQPIRHRRTDDCSNPSSPDDDKAKSPTVGRRRARRAVRPDDVISPGESASIVAIEQLLPEPHHCSKGENCSKYKKYQRKMARFAKEFPMELEQYQDANAPPSEVNMRPISEAVPSVVASSDLLGPGRLPALRLDEDLLRVVQTRDPQENVRQFLSFQHLDEPAEEPTLSPYEMFPPLSPPGIMQAPHSNLSLLPKLTIPATQPQDAFSPNRTAVPSQRNYTPVTALYTKNENNGFDIFRLGSPASAMDVPVTAVPLGPIERDASHSVPPSMRFGGEPISRSNSRTDHRQQFRQQFSPVDRRQALSPISRPQTANPIERSISHRRQPSFAMAPLREKCLSPIDAQDELTPTAIEFNHAGWMKKRKTKMLRHEWHENHFRLNGTRLAMHRDEKVKDALEYIDVDEYAVACSSLASNKLNAAFKTLKLTSKKKDGNESSAFSFQLVPAAEKKGILGAATGRTHHFAVKSRDERIDWMRELMLAKARQQKADGCEINVNGNMI</sequence>
<dbReference type="SMART" id="SM00454">
    <property type="entry name" value="SAM"/>
    <property type="match status" value="1"/>
</dbReference>